<dbReference type="Proteomes" id="UP001140453">
    <property type="component" value="Unassembled WGS sequence"/>
</dbReference>
<keyword evidence="3" id="KW-0539">Nucleus</keyword>
<feature type="compositionally biased region" description="Low complexity" evidence="4">
    <location>
        <begin position="12"/>
        <end position="43"/>
    </location>
</feature>
<evidence type="ECO:0000313" key="6">
    <source>
        <dbReference type="EMBL" id="KAJ4388814.1"/>
    </source>
</evidence>
<comment type="caution">
    <text evidence="6">The sequence shown here is derived from an EMBL/GenBank/DDBJ whole genome shotgun (WGS) entry which is preliminary data.</text>
</comment>
<keyword evidence="2" id="KW-0479">Metal-binding</keyword>
<accession>A0A9W8YP21</accession>
<dbReference type="InterPro" id="IPR050613">
    <property type="entry name" value="Sec_Metabolite_Reg"/>
</dbReference>
<dbReference type="SMART" id="SM00066">
    <property type="entry name" value="GAL4"/>
    <property type="match status" value="1"/>
</dbReference>
<name>A0A9W8YP21_9PEZI</name>
<proteinExistence type="predicted"/>
<feature type="compositionally biased region" description="Basic and acidic residues" evidence="4">
    <location>
        <begin position="132"/>
        <end position="142"/>
    </location>
</feature>
<dbReference type="GO" id="GO:0005634">
    <property type="term" value="C:nucleus"/>
    <property type="evidence" value="ECO:0007669"/>
    <property type="project" value="UniProtKB-SubCell"/>
</dbReference>
<dbReference type="InterPro" id="IPR036864">
    <property type="entry name" value="Zn2-C6_fun-type_DNA-bd_sf"/>
</dbReference>
<feature type="compositionally biased region" description="Pro residues" evidence="4">
    <location>
        <begin position="120"/>
        <end position="131"/>
    </location>
</feature>
<dbReference type="GO" id="GO:0000981">
    <property type="term" value="F:DNA-binding transcription factor activity, RNA polymerase II-specific"/>
    <property type="evidence" value="ECO:0007669"/>
    <property type="project" value="InterPro"/>
</dbReference>
<evidence type="ECO:0000259" key="5">
    <source>
        <dbReference type="PROSITE" id="PS50048"/>
    </source>
</evidence>
<dbReference type="CDD" id="cd00067">
    <property type="entry name" value="GAL4"/>
    <property type="match status" value="1"/>
</dbReference>
<comment type="subcellular location">
    <subcellularLocation>
        <location evidence="1">Nucleus</location>
    </subcellularLocation>
</comment>
<feature type="region of interest" description="Disordered" evidence="4">
    <location>
        <begin position="114"/>
        <end position="142"/>
    </location>
</feature>
<dbReference type="EMBL" id="JAPEVB010000004">
    <property type="protein sequence ID" value="KAJ4388814.1"/>
    <property type="molecule type" value="Genomic_DNA"/>
</dbReference>
<dbReference type="GO" id="GO:0006351">
    <property type="term" value="P:DNA-templated transcription"/>
    <property type="evidence" value="ECO:0007669"/>
    <property type="project" value="InterPro"/>
</dbReference>
<reference evidence="6" key="1">
    <citation type="submission" date="2022-10" db="EMBL/GenBank/DDBJ databases">
        <title>Tapping the CABI collections for fungal endophytes: first genome assemblies for Collariella, Neodidymelliopsis, Ascochyta clinopodiicola, Didymella pomorum, Didymosphaeria variabile, Neocosmospora piperis and Neocucurbitaria cava.</title>
        <authorList>
            <person name="Hill R."/>
        </authorList>
    </citation>
    <scope>NUCLEOTIDE SEQUENCE</scope>
    <source>
        <strain evidence="6">IMI 355082</strain>
    </source>
</reference>
<feature type="region of interest" description="Disordered" evidence="4">
    <location>
        <begin position="1"/>
        <end position="46"/>
    </location>
</feature>
<dbReference type="InterPro" id="IPR001138">
    <property type="entry name" value="Zn2Cys6_DnaBD"/>
</dbReference>
<evidence type="ECO:0000256" key="2">
    <source>
        <dbReference type="ARBA" id="ARBA00022723"/>
    </source>
</evidence>
<evidence type="ECO:0000256" key="4">
    <source>
        <dbReference type="SAM" id="MobiDB-lite"/>
    </source>
</evidence>
<dbReference type="PANTHER" id="PTHR31001:SF85">
    <property type="entry name" value="ZN(II)2CYS6 TRANSCRIPTION FACTOR (EUROFUNG)"/>
    <property type="match status" value="1"/>
</dbReference>
<evidence type="ECO:0000256" key="1">
    <source>
        <dbReference type="ARBA" id="ARBA00004123"/>
    </source>
</evidence>
<feature type="domain" description="Zn(2)-C6 fungal-type" evidence="5">
    <location>
        <begin position="55"/>
        <end position="83"/>
    </location>
</feature>
<protein>
    <recommendedName>
        <fullName evidence="5">Zn(2)-C6 fungal-type domain-containing protein</fullName>
    </recommendedName>
</protein>
<evidence type="ECO:0000313" key="7">
    <source>
        <dbReference type="Proteomes" id="UP001140453"/>
    </source>
</evidence>
<dbReference type="Pfam" id="PF04082">
    <property type="entry name" value="Fungal_trans"/>
    <property type="match status" value="1"/>
</dbReference>
<dbReference type="CDD" id="cd12148">
    <property type="entry name" value="fungal_TF_MHR"/>
    <property type="match status" value="1"/>
</dbReference>
<dbReference type="OrthoDB" id="2269373at2759"/>
<keyword evidence="7" id="KW-1185">Reference proteome</keyword>
<dbReference type="SUPFAM" id="SSF57701">
    <property type="entry name" value="Zn2/Cys6 DNA-binding domain"/>
    <property type="match status" value="1"/>
</dbReference>
<dbReference type="Pfam" id="PF00172">
    <property type="entry name" value="Zn_clus"/>
    <property type="match status" value="1"/>
</dbReference>
<organism evidence="6 7">
    <name type="scientific">Gnomoniopsis smithogilvyi</name>
    <dbReference type="NCBI Taxonomy" id="1191159"/>
    <lineage>
        <taxon>Eukaryota</taxon>
        <taxon>Fungi</taxon>
        <taxon>Dikarya</taxon>
        <taxon>Ascomycota</taxon>
        <taxon>Pezizomycotina</taxon>
        <taxon>Sordariomycetes</taxon>
        <taxon>Sordariomycetidae</taxon>
        <taxon>Diaporthales</taxon>
        <taxon>Gnomoniaceae</taxon>
        <taxon>Gnomoniopsis</taxon>
    </lineage>
</organism>
<dbReference type="AlphaFoldDB" id="A0A9W8YP21"/>
<dbReference type="PANTHER" id="PTHR31001">
    <property type="entry name" value="UNCHARACTERIZED TRANSCRIPTIONAL REGULATORY PROTEIN"/>
    <property type="match status" value="1"/>
</dbReference>
<dbReference type="GO" id="GO:0008270">
    <property type="term" value="F:zinc ion binding"/>
    <property type="evidence" value="ECO:0007669"/>
    <property type="project" value="InterPro"/>
</dbReference>
<gene>
    <name evidence="6" type="ORF">N0V93_006274</name>
</gene>
<dbReference type="InterPro" id="IPR007219">
    <property type="entry name" value="XnlR_reg_dom"/>
</dbReference>
<sequence length="773" mass="85969">MASKPGVHQTQPSISSSTADSPVSAAAPTPAASTTATSSSAAPPIVPNKPQRILACVLCQHRKIKCDRTFPCANCLKANVTCTPSTPAPARKRRRPNQDLQERLARCEELLKEYATAKPDSPPPAKPPSPKPVDRIPELEDPLPKWKPAGKLIEEDGGVRFMDSYLLTTVYDELKSMRKIVDEEIACDEPTPMPSDEVADTPDENAELVFGATESPTTNPEELSPSPSHIVRLWQIYLDRCNPLTKIIHVPSVQPYLLEATGSSPQLPKNVEALLFSIYLLATVSMSKDECEETLGMSRDKALARFGQGVRVTLARMGFLKTHDLLTLQALVIYLISLQGRYNRHASWILNGLVIRIAQKMGLHRDGEQLGLKPFETEMRRRLWWQIILVDAKYAMLSGLSHTLLPRGWDTKEPKNISDEDLLPSTTGPIKDTNGPTDMILVLVICKIAKSLIHLPGLETVLLINELDSTRGTTGPNKRQVDEYRGVITELNKEVDELFVKYSTPEAGPLHKLARQLCDHLLGKLTSLGKPPGQEADWGTEVFDHTSNTFKLAVLTTAHAIDQYKLGVYPGWDWFSRLHFQLDVFAYLVGQLCHRTTGRLVDKAWEVVEDVYKYHPEFYEVSSRKMYYQLAHFIFKAWRKREEVLRTRSGAAPETPHCVQKLRLLTPGSDDNASVKSESGRTPGNEFFNFANANGTGAVPGDVMNFNSSEGAPFDTYMGNYFDFNGALEFDIWGNSSASLAHGIPNLDPSTQPPMQHLEDMMPYGVMGQGGWK</sequence>
<dbReference type="SMART" id="SM00906">
    <property type="entry name" value="Fungal_trans"/>
    <property type="match status" value="1"/>
</dbReference>
<dbReference type="PROSITE" id="PS50048">
    <property type="entry name" value="ZN2_CY6_FUNGAL_2"/>
    <property type="match status" value="1"/>
</dbReference>
<dbReference type="GO" id="GO:0003677">
    <property type="term" value="F:DNA binding"/>
    <property type="evidence" value="ECO:0007669"/>
    <property type="project" value="InterPro"/>
</dbReference>
<evidence type="ECO:0000256" key="3">
    <source>
        <dbReference type="ARBA" id="ARBA00023242"/>
    </source>
</evidence>
<dbReference type="Gene3D" id="4.10.240.10">
    <property type="entry name" value="Zn(2)-C6 fungal-type DNA-binding domain"/>
    <property type="match status" value="1"/>
</dbReference>